<evidence type="ECO:0000256" key="1">
    <source>
        <dbReference type="SAM" id="Phobius"/>
    </source>
</evidence>
<dbReference type="Pfam" id="PF07441">
    <property type="entry name" value="BofA"/>
    <property type="match status" value="1"/>
</dbReference>
<comment type="caution">
    <text evidence="2">The sequence shown here is derived from an EMBL/GenBank/DDBJ whole genome shotgun (WGS) entry which is preliminary data.</text>
</comment>
<name>A0A4R3K5T0_9BACI</name>
<keyword evidence="1" id="KW-0812">Transmembrane</keyword>
<dbReference type="AlphaFoldDB" id="A0A4R3K5T0"/>
<feature type="transmembrane region" description="Helical" evidence="1">
    <location>
        <begin position="6"/>
        <end position="23"/>
    </location>
</feature>
<gene>
    <name evidence="2" type="ORF">EDD72_13020</name>
</gene>
<proteinExistence type="predicted"/>
<evidence type="ECO:0000313" key="2">
    <source>
        <dbReference type="EMBL" id="TCS78143.1"/>
    </source>
</evidence>
<organism evidence="2 3">
    <name type="scientific">Tepidibacillus fermentans</name>
    <dbReference type="NCBI Taxonomy" id="1281767"/>
    <lineage>
        <taxon>Bacteria</taxon>
        <taxon>Bacillati</taxon>
        <taxon>Bacillota</taxon>
        <taxon>Bacilli</taxon>
        <taxon>Bacillales</taxon>
        <taxon>Bacillaceae</taxon>
        <taxon>Tepidibacillus</taxon>
    </lineage>
</organism>
<keyword evidence="1" id="KW-0472">Membrane</keyword>
<feature type="transmembrane region" description="Helical" evidence="1">
    <location>
        <begin position="67"/>
        <end position="90"/>
    </location>
</feature>
<sequence>MSGINMLWWGFILLIGILIFVFFGQSFLRLSKWMWYGIFHMAVGGILIYLINLGGQFVHFHIPLNPITAIVIGILGLPGLMAFIIIKFFITPV</sequence>
<dbReference type="OrthoDB" id="2692225at2"/>
<dbReference type="EMBL" id="SMAB01000030">
    <property type="protein sequence ID" value="TCS78143.1"/>
    <property type="molecule type" value="Genomic_DNA"/>
</dbReference>
<feature type="transmembrane region" description="Helical" evidence="1">
    <location>
        <begin position="35"/>
        <end position="55"/>
    </location>
</feature>
<keyword evidence="3" id="KW-1185">Reference proteome</keyword>
<dbReference type="Proteomes" id="UP000295788">
    <property type="component" value="Unassembled WGS sequence"/>
</dbReference>
<dbReference type="RefSeq" id="WP_132770697.1">
    <property type="nucleotide sequence ID" value="NZ_SMAB01000030.1"/>
</dbReference>
<keyword evidence="1" id="KW-1133">Transmembrane helix</keyword>
<evidence type="ECO:0000313" key="3">
    <source>
        <dbReference type="Proteomes" id="UP000295788"/>
    </source>
</evidence>
<dbReference type="InterPro" id="IPR010001">
    <property type="entry name" value="BofA"/>
</dbReference>
<reference evidence="2 3" key="1">
    <citation type="submission" date="2019-03" db="EMBL/GenBank/DDBJ databases">
        <title>Genomic Encyclopedia of Type Strains, Phase IV (KMG-IV): sequencing the most valuable type-strain genomes for metagenomic binning, comparative biology and taxonomic classification.</title>
        <authorList>
            <person name="Goeker M."/>
        </authorList>
    </citation>
    <scope>NUCLEOTIDE SEQUENCE [LARGE SCALE GENOMIC DNA]</scope>
    <source>
        <strain evidence="2 3">DSM 23802</strain>
    </source>
</reference>
<accession>A0A4R3K5T0</accession>
<protein>
    <submittedName>
        <fullName evidence="2">Inhibitor of the pro-sigma K processing machinery</fullName>
    </submittedName>
</protein>